<evidence type="ECO:0000313" key="2">
    <source>
        <dbReference type="EMBL" id="GDY79824.1"/>
    </source>
</evidence>
<protein>
    <submittedName>
        <fullName evidence="2">Uncharacterized protein</fullName>
    </submittedName>
</protein>
<proteinExistence type="predicted"/>
<evidence type="ECO:0000313" key="3">
    <source>
        <dbReference type="Proteomes" id="UP000299211"/>
    </source>
</evidence>
<accession>A0A4D4N787</accession>
<organism evidence="2 3">
    <name type="scientific">Streptomyces avermitilis</name>
    <dbReference type="NCBI Taxonomy" id="33903"/>
    <lineage>
        <taxon>Bacteria</taxon>
        <taxon>Bacillati</taxon>
        <taxon>Actinomycetota</taxon>
        <taxon>Actinomycetes</taxon>
        <taxon>Kitasatosporales</taxon>
        <taxon>Streptomycetaceae</taxon>
        <taxon>Streptomyces</taxon>
    </lineage>
</organism>
<comment type="caution">
    <text evidence="2">The sequence shown here is derived from an EMBL/GenBank/DDBJ whole genome shotgun (WGS) entry which is preliminary data.</text>
</comment>
<evidence type="ECO:0000313" key="1">
    <source>
        <dbReference type="EMBL" id="GDY69566.1"/>
    </source>
</evidence>
<dbReference type="EMBL" id="BJHY01000002">
    <property type="protein sequence ID" value="GDY79824.1"/>
    <property type="molecule type" value="Genomic_DNA"/>
</dbReference>
<reference evidence="2 3" key="1">
    <citation type="submission" date="2019-04" db="EMBL/GenBank/DDBJ databases">
        <title>Draft genome sequences of Streptomyces avermitilis ATCC 31267.</title>
        <authorList>
            <person name="Komaki H."/>
            <person name="Tamura T."/>
            <person name="Hosoyama A."/>
        </authorList>
    </citation>
    <scope>NUCLEOTIDE SEQUENCE [LARGE SCALE GENOMIC DNA]</scope>
    <source>
        <strain evidence="2 3">ATCC 31267</strain>
    </source>
</reference>
<dbReference type="Proteomes" id="UP000302139">
    <property type="component" value="Unassembled WGS sequence"/>
</dbReference>
<gene>
    <name evidence="1" type="ORF">SAV14893_089590</name>
    <name evidence="2" type="ORF">SAV31267_093090</name>
</gene>
<name>A0A4D4N787_STRAX</name>
<dbReference type="AlphaFoldDB" id="A0A4D4N787"/>
<dbReference type="EMBL" id="BJHX01000002">
    <property type="protein sequence ID" value="GDY69566.1"/>
    <property type="molecule type" value="Genomic_DNA"/>
</dbReference>
<evidence type="ECO:0000313" key="4">
    <source>
        <dbReference type="Proteomes" id="UP000302139"/>
    </source>
</evidence>
<dbReference type="Proteomes" id="UP000299211">
    <property type="component" value="Unassembled WGS sequence"/>
</dbReference>
<reference evidence="1 4" key="2">
    <citation type="submission" date="2019-04" db="EMBL/GenBank/DDBJ databases">
        <title>Draft genome sequences of Streptomyces avermitilis NBRC 14893.</title>
        <authorList>
            <person name="Komaki H."/>
            <person name="Tamura T."/>
            <person name="Hosoyama A."/>
        </authorList>
    </citation>
    <scope>NUCLEOTIDE SEQUENCE [LARGE SCALE GENOMIC DNA]</scope>
    <source>
        <strain evidence="1 4">NBRC 14893</strain>
    </source>
</reference>
<sequence>MPIGSWLSPVVNAMPRVTGQMGRVAEQEDASPAPAVDAKPEAVLGQEQVALILAALHARVLVQTGESHNKIKATC</sequence>